<dbReference type="InterPro" id="IPR015915">
    <property type="entry name" value="Kelch-typ_b-propeller"/>
</dbReference>
<feature type="repeat" description="ANK" evidence="3">
    <location>
        <begin position="269"/>
        <end position="301"/>
    </location>
</feature>
<dbReference type="SUPFAM" id="SSF50965">
    <property type="entry name" value="Galactose oxidase, central domain"/>
    <property type="match status" value="1"/>
</dbReference>
<evidence type="ECO:0000256" key="2">
    <source>
        <dbReference type="ARBA" id="ARBA00023043"/>
    </source>
</evidence>
<dbReference type="Gene3D" id="2.120.10.80">
    <property type="entry name" value="Kelch-type beta propeller"/>
    <property type="match status" value="1"/>
</dbReference>
<dbReference type="SMART" id="SM00248">
    <property type="entry name" value="ANK"/>
    <property type="match status" value="8"/>
</dbReference>
<dbReference type="InterPro" id="IPR036770">
    <property type="entry name" value="Ankyrin_rpt-contain_sf"/>
</dbReference>
<dbReference type="PANTHER" id="PTHR24126:SF14">
    <property type="entry name" value="ANK_REP_REGION DOMAIN-CONTAINING PROTEIN"/>
    <property type="match status" value="1"/>
</dbReference>
<dbReference type="Gene3D" id="1.25.40.20">
    <property type="entry name" value="Ankyrin repeat-containing domain"/>
    <property type="match status" value="3"/>
</dbReference>
<accession>A0A858RHT1</accession>
<dbReference type="RefSeq" id="WP_169454838.1">
    <property type="nucleotide sequence ID" value="NZ_CP051774.1"/>
</dbReference>
<evidence type="ECO:0000313" key="4">
    <source>
        <dbReference type="EMBL" id="QJE96437.1"/>
    </source>
</evidence>
<dbReference type="PROSITE" id="PS50297">
    <property type="entry name" value="ANK_REP_REGION"/>
    <property type="match status" value="1"/>
</dbReference>
<keyword evidence="5" id="KW-1185">Reference proteome</keyword>
<name>A0A858RHT1_9BACT</name>
<feature type="repeat" description="ANK" evidence="3">
    <location>
        <begin position="33"/>
        <end position="67"/>
    </location>
</feature>
<sequence length="605" mass="66378">MNQLHDAIRNGNLDEVCRLIDGGLSVETLDEASGQTPLMAACISPQAGPEIVRFLIEKGAIVNAAKKAQEAPKLADLDDLFSDEEADPEMKEMLEMAKSFSANYTPDVPPMAAAVGKEISLEKLDLMLQAGMDPAARSTQGYTLAITAACGGRMDLIRHLLDTGTKIDGRTSYGESVLSVFSSRGRFDEIKEFLERGVDPEPLQWTPLLKAAAIGDQGELARLIEEGADLEEKDCWERTPFLLSVQAGDSGKAALLLSKGAKSEATGRCAHTAAHYAASRNDAAMLRWLIDQGFTISAKDQFGHTPLREAAEASAGESFRLLLETDQSWGRTADERKDVLDCVSDPALVRAILERGASLSEFSEEAIRNFIGLGNEEHLVASKAEYMAGRFPRFGTANPERMDQPFWKAMVRCGWSGYQGAATFEDSSCEREDPVWSHNRFGMSTTPLPDGRFVQIAGEHEDHYDPDFCIYNDVFIHDGRGTFEILGYPKEVFPQTDFHSATLVGEKIYIIGNLGYLHERKSGHTPVFALHVDSGEIETVPTSGECPGWIHSHEAILEEAGTILVTGGKVWTTASDGEQTLEKQGERYRLDLAKGEWRKLGLQEL</sequence>
<reference evidence="4 5" key="1">
    <citation type="submission" date="2020-04" db="EMBL/GenBank/DDBJ databases">
        <title>Luteolibacter sp. G-1-1-1 isolated from soil.</title>
        <authorList>
            <person name="Dahal R.H."/>
        </authorList>
    </citation>
    <scope>NUCLEOTIDE SEQUENCE [LARGE SCALE GENOMIC DNA]</scope>
    <source>
        <strain evidence="4 5">G-1-1-1</strain>
    </source>
</reference>
<dbReference type="InterPro" id="IPR011043">
    <property type="entry name" value="Gal_Oxase/kelch_b-propeller"/>
</dbReference>
<evidence type="ECO:0000313" key="5">
    <source>
        <dbReference type="Proteomes" id="UP000501812"/>
    </source>
</evidence>
<evidence type="ECO:0000256" key="3">
    <source>
        <dbReference type="PROSITE-ProRule" id="PRU00023"/>
    </source>
</evidence>
<protein>
    <submittedName>
        <fullName evidence="4">Ankyrin repeat domain-containing protein</fullName>
    </submittedName>
</protein>
<dbReference type="Pfam" id="PF12796">
    <property type="entry name" value="Ank_2"/>
    <property type="match status" value="2"/>
</dbReference>
<gene>
    <name evidence="4" type="ORF">HHL09_11800</name>
</gene>
<keyword evidence="1" id="KW-0677">Repeat</keyword>
<dbReference type="PROSITE" id="PS50088">
    <property type="entry name" value="ANK_REPEAT"/>
    <property type="match status" value="2"/>
</dbReference>
<keyword evidence="2 3" id="KW-0040">ANK repeat</keyword>
<dbReference type="SUPFAM" id="SSF48403">
    <property type="entry name" value="Ankyrin repeat"/>
    <property type="match status" value="1"/>
</dbReference>
<dbReference type="PANTHER" id="PTHR24126">
    <property type="entry name" value="ANKYRIN REPEAT, PH AND SEC7 DOMAIN CONTAINING PROTEIN SECG-RELATED"/>
    <property type="match status" value="1"/>
</dbReference>
<organism evidence="4 5">
    <name type="scientific">Luteolibacter luteus</name>
    <dbReference type="NCBI Taxonomy" id="2728835"/>
    <lineage>
        <taxon>Bacteria</taxon>
        <taxon>Pseudomonadati</taxon>
        <taxon>Verrucomicrobiota</taxon>
        <taxon>Verrucomicrobiia</taxon>
        <taxon>Verrucomicrobiales</taxon>
        <taxon>Verrucomicrobiaceae</taxon>
        <taxon>Luteolibacter</taxon>
    </lineage>
</organism>
<evidence type="ECO:0000256" key="1">
    <source>
        <dbReference type="ARBA" id="ARBA00022737"/>
    </source>
</evidence>
<dbReference type="Proteomes" id="UP000501812">
    <property type="component" value="Chromosome"/>
</dbReference>
<dbReference type="EMBL" id="CP051774">
    <property type="protein sequence ID" value="QJE96437.1"/>
    <property type="molecule type" value="Genomic_DNA"/>
</dbReference>
<dbReference type="KEGG" id="luo:HHL09_11800"/>
<dbReference type="AlphaFoldDB" id="A0A858RHT1"/>
<proteinExistence type="predicted"/>
<dbReference type="InterPro" id="IPR002110">
    <property type="entry name" value="Ankyrin_rpt"/>
</dbReference>